<accession>A0A2I0AAT9</accession>
<evidence type="ECO:0000313" key="2">
    <source>
        <dbReference type="Proteomes" id="UP000236161"/>
    </source>
</evidence>
<gene>
    <name evidence="1" type="ORF">AXF42_Ash001641</name>
</gene>
<evidence type="ECO:0000313" key="1">
    <source>
        <dbReference type="EMBL" id="PKA52660.1"/>
    </source>
</evidence>
<dbReference type="AlphaFoldDB" id="A0A2I0AAT9"/>
<sequence length="244" mass="26429">MGGGSLFHRRDGAEFGRVHLNLHTGSGGTSTAPLSSSCATSPELLTSVTDPSEVVTKPSHGPMIITSAFHQRVKVGNFRSNRSNLQVINGIDNLLCEFITVVHDLLNYMNHNESNIKMLSGCGFILANDAGPTPWPLHISIKSHTIKNPKAMALNGLGNWGLGLLVGLGHGPKPPVLHQGLIVAYKSLYLQFLPLQLVMAEFDQRRIIDPLRVLCMIPSSTKKALMGLSWPPAANPDHTISKYD</sequence>
<protein>
    <submittedName>
        <fullName evidence="1">Uncharacterized protein</fullName>
    </submittedName>
</protein>
<dbReference type="Proteomes" id="UP000236161">
    <property type="component" value="Unassembled WGS sequence"/>
</dbReference>
<proteinExistence type="predicted"/>
<name>A0A2I0AAT9_9ASPA</name>
<reference evidence="1 2" key="1">
    <citation type="journal article" date="2017" name="Nature">
        <title>The Apostasia genome and the evolution of orchids.</title>
        <authorList>
            <person name="Zhang G.Q."/>
            <person name="Liu K.W."/>
            <person name="Li Z."/>
            <person name="Lohaus R."/>
            <person name="Hsiao Y.Y."/>
            <person name="Niu S.C."/>
            <person name="Wang J.Y."/>
            <person name="Lin Y.C."/>
            <person name="Xu Q."/>
            <person name="Chen L.J."/>
            <person name="Yoshida K."/>
            <person name="Fujiwara S."/>
            <person name="Wang Z.W."/>
            <person name="Zhang Y.Q."/>
            <person name="Mitsuda N."/>
            <person name="Wang M."/>
            <person name="Liu G.H."/>
            <person name="Pecoraro L."/>
            <person name="Huang H.X."/>
            <person name="Xiao X.J."/>
            <person name="Lin M."/>
            <person name="Wu X.Y."/>
            <person name="Wu W.L."/>
            <person name="Chen Y.Y."/>
            <person name="Chang S.B."/>
            <person name="Sakamoto S."/>
            <person name="Ohme-Takagi M."/>
            <person name="Yagi M."/>
            <person name="Zeng S.J."/>
            <person name="Shen C.Y."/>
            <person name="Yeh C.M."/>
            <person name="Luo Y.B."/>
            <person name="Tsai W.C."/>
            <person name="Van de Peer Y."/>
            <person name="Liu Z.J."/>
        </authorList>
    </citation>
    <scope>NUCLEOTIDE SEQUENCE [LARGE SCALE GENOMIC DNA]</scope>
    <source>
        <strain evidence="2">cv. Shenzhen</strain>
        <tissue evidence="1">Stem</tissue>
    </source>
</reference>
<keyword evidence="2" id="KW-1185">Reference proteome</keyword>
<organism evidence="1 2">
    <name type="scientific">Apostasia shenzhenica</name>
    <dbReference type="NCBI Taxonomy" id="1088818"/>
    <lineage>
        <taxon>Eukaryota</taxon>
        <taxon>Viridiplantae</taxon>
        <taxon>Streptophyta</taxon>
        <taxon>Embryophyta</taxon>
        <taxon>Tracheophyta</taxon>
        <taxon>Spermatophyta</taxon>
        <taxon>Magnoliopsida</taxon>
        <taxon>Liliopsida</taxon>
        <taxon>Asparagales</taxon>
        <taxon>Orchidaceae</taxon>
        <taxon>Apostasioideae</taxon>
        <taxon>Apostasia</taxon>
    </lineage>
</organism>
<dbReference type="EMBL" id="KZ452001">
    <property type="protein sequence ID" value="PKA52660.1"/>
    <property type="molecule type" value="Genomic_DNA"/>
</dbReference>